<dbReference type="PANTHER" id="PTHR43245:SF58">
    <property type="entry name" value="BLL5923 PROTEIN"/>
    <property type="match status" value="1"/>
</dbReference>
<dbReference type="InterPro" id="IPR050177">
    <property type="entry name" value="Lipid_A_modif_metabolic_enz"/>
</dbReference>
<comment type="caution">
    <text evidence="2">The sequence shown here is derived from an EMBL/GenBank/DDBJ whole genome shotgun (WGS) entry which is preliminary data.</text>
</comment>
<dbReference type="EC" id="5.1.3.26" evidence="2"/>
<dbReference type="PANTHER" id="PTHR43245">
    <property type="entry name" value="BIFUNCTIONAL POLYMYXIN RESISTANCE PROTEIN ARNA"/>
    <property type="match status" value="1"/>
</dbReference>
<dbReference type="SUPFAM" id="SSF51735">
    <property type="entry name" value="NAD(P)-binding Rossmann-fold domains"/>
    <property type="match status" value="1"/>
</dbReference>
<keyword evidence="2" id="KW-0413">Isomerase</keyword>
<dbReference type="GO" id="GO:0016853">
    <property type="term" value="F:isomerase activity"/>
    <property type="evidence" value="ECO:0007669"/>
    <property type="project" value="UniProtKB-KW"/>
</dbReference>
<feature type="domain" description="NAD-dependent epimerase/dehydratase" evidence="1">
    <location>
        <begin position="46"/>
        <end position="198"/>
    </location>
</feature>
<sequence length="296" mass="34054">MKRILITGANSYIGTSFEKWIGQWPEEYQVNTVETRNGQWNELDFSIYDVVLHVAGIAHIKETKENQHLYYLVNRDLAFDVAKKASEEGVKQFILLSSMSVYGLEKGIIDKTTPLTPKNAYGHSKMEAEIAIEKMNSNDFTVTILRPPMIYGKGCKGNYQTLSKFAKKTPVFPTVNSKRSMIYIDNLSEYIRYLIDHKLNGLFCPQNNEYTNIHDLVKVVANNSNNKIKFIGILNPFVDLLINKLNNSIVSKVFGDLIYDKDSFSLSEFNENNEYTKIPFEETIRLTEEQVLNYEK</sequence>
<reference evidence="2" key="1">
    <citation type="submission" date="2019-08" db="EMBL/GenBank/DDBJ databases">
        <authorList>
            <person name="Kucharzyk K."/>
            <person name="Murdoch R.W."/>
            <person name="Higgins S."/>
            <person name="Loffler F."/>
        </authorList>
    </citation>
    <scope>NUCLEOTIDE SEQUENCE</scope>
</reference>
<evidence type="ECO:0000313" key="2">
    <source>
        <dbReference type="EMBL" id="MPM07053.1"/>
    </source>
</evidence>
<dbReference type="AlphaFoldDB" id="A0A644WYD3"/>
<gene>
    <name evidence="2" type="primary">gnu_7</name>
    <name evidence="2" type="ORF">SDC9_53357</name>
</gene>
<dbReference type="Gene3D" id="3.40.50.720">
    <property type="entry name" value="NAD(P)-binding Rossmann-like Domain"/>
    <property type="match status" value="1"/>
</dbReference>
<proteinExistence type="predicted"/>
<dbReference type="EMBL" id="VSSQ01001294">
    <property type="protein sequence ID" value="MPM07053.1"/>
    <property type="molecule type" value="Genomic_DNA"/>
</dbReference>
<accession>A0A644WYD3</accession>
<dbReference type="InterPro" id="IPR036291">
    <property type="entry name" value="NAD(P)-bd_dom_sf"/>
</dbReference>
<dbReference type="Pfam" id="PF01370">
    <property type="entry name" value="Epimerase"/>
    <property type="match status" value="1"/>
</dbReference>
<evidence type="ECO:0000259" key="1">
    <source>
        <dbReference type="Pfam" id="PF01370"/>
    </source>
</evidence>
<organism evidence="2">
    <name type="scientific">bioreactor metagenome</name>
    <dbReference type="NCBI Taxonomy" id="1076179"/>
    <lineage>
        <taxon>unclassified sequences</taxon>
        <taxon>metagenomes</taxon>
        <taxon>ecological metagenomes</taxon>
    </lineage>
</organism>
<name>A0A644WYD3_9ZZZZ</name>
<dbReference type="InterPro" id="IPR001509">
    <property type="entry name" value="Epimerase_deHydtase"/>
</dbReference>
<protein>
    <submittedName>
        <fullName evidence="2">N-acetyl-alpha-D-glucosaminyl-diphospho-ditrans, octacis-undecaprenol 4-epimerase</fullName>
        <ecNumber evidence="2">5.1.3.26</ecNumber>
    </submittedName>
</protein>